<organism evidence="3 4">
    <name type="scientific">Gossypium davidsonii</name>
    <name type="common">Davidson's cotton</name>
    <name type="synonym">Gossypium klotzschianum subsp. davidsonii</name>
    <dbReference type="NCBI Taxonomy" id="34287"/>
    <lineage>
        <taxon>Eukaryota</taxon>
        <taxon>Viridiplantae</taxon>
        <taxon>Streptophyta</taxon>
        <taxon>Embryophyta</taxon>
        <taxon>Tracheophyta</taxon>
        <taxon>Spermatophyta</taxon>
        <taxon>Magnoliopsida</taxon>
        <taxon>eudicotyledons</taxon>
        <taxon>Gunneridae</taxon>
        <taxon>Pentapetalae</taxon>
        <taxon>rosids</taxon>
        <taxon>malvids</taxon>
        <taxon>Malvales</taxon>
        <taxon>Malvaceae</taxon>
        <taxon>Malvoideae</taxon>
        <taxon>Gossypium</taxon>
    </lineage>
</organism>
<evidence type="ECO:0000313" key="4">
    <source>
        <dbReference type="Proteomes" id="UP000593561"/>
    </source>
</evidence>
<dbReference type="InterPro" id="IPR046349">
    <property type="entry name" value="C1-like_sf"/>
</dbReference>
<keyword evidence="1" id="KW-0677">Repeat</keyword>
<name>A0A7J8RZW0_GOSDV</name>
<dbReference type="Pfam" id="PF03107">
    <property type="entry name" value="C1_2"/>
    <property type="match status" value="1"/>
</dbReference>
<proteinExistence type="predicted"/>
<dbReference type="AlphaFoldDB" id="A0A7J8RZW0"/>
<evidence type="ECO:0000313" key="3">
    <source>
        <dbReference type="EMBL" id="MBA0618862.1"/>
    </source>
</evidence>
<dbReference type="InterPro" id="IPR004146">
    <property type="entry name" value="DC1"/>
</dbReference>
<evidence type="ECO:0000256" key="1">
    <source>
        <dbReference type="ARBA" id="ARBA00022737"/>
    </source>
</evidence>
<comment type="caution">
    <text evidence="3">The sequence shown here is derived from an EMBL/GenBank/DDBJ whole genome shotgun (WGS) entry which is preliminary data.</text>
</comment>
<dbReference type="Proteomes" id="UP000593561">
    <property type="component" value="Unassembled WGS sequence"/>
</dbReference>
<accession>A0A7J8RZW0</accession>
<keyword evidence="4" id="KW-1185">Reference proteome</keyword>
<dbReference type="SUPFAM" id="SSF57889">
    <property type="entry name" value="Cysteine-rich domain"/>
    <property type="match status" value="1"/>
</dbReference>
<reference evidence="3 4" key="1">
    <citation type="journal article" date="2019" name="Genome Biol. Evol.">
        <title>Insights into the evolution of the New World diploid cottons (Gossypium, subgenus Houzingenia) based on genome sequencing.</title>
        <authorList>
            <person name="Grover C.E."/>
            <person name="Arick M.A. 2nd"/>
            <person name="Thrash A."/>
            <person name="Conover J.L."/>
            <person name="Sanders W.S."/>
            <person name="Peterson D.G."/>
            <person name="Frelichowski J.E."/>
            <person name="Scheffler J.A."/>
            <person name="Scheffler B.E."/>
            <person name="Wendel J.F."/>
        </authorList>
    </citation>
    <scope>NUCLEOTIDE SEQUENCE [LARGE SCALE GENOMIC DNA]</scope>
    <source>
        <strain evidence="3">27</strain>
        <tissue evidence="3">Leaf</tissue>
    </source>
</reference>
<evidence type="ECO:0000259" key="2">
    <source>
        <dbReference type="Pfam" id="PF03107"/>
    </source>
</evidence>
<gene>
    <name evidence="3" type="ORF">Godav_028142</name>
</gene>
<dbReference type="EMBL" id="JABFAC010000007">
    <property type="protein sequence ID" value="MBA0618862.1"/>
    <property type="molecule type" value="Genomic_DNA"/>
</dbReference>
<sequence>MHVVVKIAMTPFSAAESVISMYILNPPDEMLLDPQRIEENFEDGSLGLEMMLRVSFHPHALIPNDDDDETIFVCDRCEELCIGSRYSCKLCSFNLDSRCAASSVSFTYILNAFHYHPSSSTNVICIHLYSQL</sequence>
<feature type="domain" description="DC1" evidence="2">
    <location>
        <begin position="56"/>
        <end position="100"/>
    </location>
</feature>
<protein>
    <recommendedName>
        <fullName evidence="2">DC1 domain-containing protein</fullName>
    </recommendedName>
</protein>